<keyword evidence="10" id="KW-0902">Two-component regulatory system</keyword>
<dbReference type="Gene3D" id="6.10.340.10">
    <property type="match status" value="1"/>
</dbReference>
<dbReference type="FunFam" id="3.30.565.10:FF:000023">
    <property type="entry name" value="PAS domain-containing sensor histidine kinase"/>
    <property type="match status" value="1"/>
</dbReference>
<keyword evidence="5" id="KW-0597">Phosphoprotein</keyword>
<dbReference type="GO" id="GO:0000155">
    <property type="term" value="F:phosphorelay sensor kinase activity"/>
    <property type="evidence" value="ECO:0007669"/>
    <property type="project" value="InterPro"/>
</dbReference>
<dbReference type="CDD" id="cd00082">
    <property type="entry name" value="HisKA"/>
    <property type="match status" value="1"/>
</dbReference>
<dbReference type="SUPFAM" id="SSF55874">
    <property type="entry name" value="ATPase domain of HSP90 chaperone/DNA topoisomerase II/histidine kinase"/>
    <property type="match status" value="1"/>
</dbReference>
<dbReference type="Gene3D" id="1.10.287.130">
    <property type="match status" value="1"/>
</dbReference>
<dbReference type="InterPro" id="IPR003661">
    <property type="entry name" value="HisK_dim/P_dom"/>
</dbReference>
<comment type="subcellular location">
    <subcellularLocation>
        <location evidence="2">Cell membrane</location>
    </subcellularLocation>
</comment>
<evidence type="ECO:0000259" key="13">
    <source>
        <dbReference type="PROSITE" id="PS50109"/>
    </source>
</evidence>
<evidence type="ECO:0000256" key="2">
    <source>
        <dbReference type="ARBA" id="ARBA00004236"/>
    </source>
</evidence>
<dbReference type="InterPro" id="IPR003660">
    <property type="entry name" value="HAMP_dom"/>
</dbReference>
<keyword evidence="12" id="KW-0812">Transmembrane</keyword>
<evidence type="ECO:0000256" key="6">
    <source>
        <dbReference type="ARBA" id="ARBA00022679"/>
    </source>
</evidence>
<dbReference type="Proteomes" id="UP000428328">
    <property type="component" value="Chromosome"/>
</dbReference>
<dbReference type="CDD" id="cd06225">
    <property type="entry name" value="HAMP"/>
    <property type="match status" value="1"/>
</dbReference>
<keyword evidence="16" id="KW-1185">Reference proteome</keyword>
<dbReference type="CDD" id="cd12914">
    <property type="entry name" value="PDC1_DGC_like"/>
    <property type="match status" value="1"/>
</dbReference>
<dbReference type="PROSITE" id="PS50109">
    <property type="entry name" value="HIS_KIN"/>
    <property type="match status" value="1"/>
</dbReference>
<name>A0A6I6JP01_9BACT</name>
<evidence type="ECO:0000259" key="14">
    <source>
        <dbReference type="PROSITE" id="PS50885"/>
    </source>
</evidence>
<keyword evidence="4" id="KW-1003">Cell membrane</keyword>
<keyword evidence="9" id="KW-0067">ATP-binding</keyword>
<dbReference type="InterPro" id="IPR005467">
    <property type="entry name" value="His_kinase_dom"/>
</dbReference>
<sequence length="630" mass="70179">MKYFSSVRFILILIVLAGILPNLVVVFSAGLERRNNETEHAKRTILRLAEYYAYEQIQEFNRIKTILITLSKTTEVQSLDEAACNELFKYYRSANPTYANFAMIGPDGFAISSALPFKKPKDLSNRKEIIDALKTKRFSIGEYAIGRVSKVQILPVAYPVYNKQGRILCILLASLRLGGYEELFEKAHLPQGSFVGLVDSKGKRLYRYPVVEKKHVGTAIPAQVWDKLIHLKQEGMFTALAGDGRHIIFAARRIQYSAEQEPFLNIFVGTPEKDVLQKADIATIKYVTWAGIAFFLSVTLAYLIGKFAIHNRVKGLVTVAQRLGAGDFSARTGQGEDSGTFGKLFNAFDKMAEQLEQNIVERERGRIAAEKAAILEQANVRLQELDEIKSNLVSSISHELRTPLTSIRGFAKLTGKDFERYFKVLANNPQLEEKGDRICHNLAIIESEGDRLTRLINDFLDINRIEAGKEVWNDASFNPLEIIGKAAEAVSGQFSTNPNLQLLVDLPQSAPEIFADPDKIQQVLINLLNNACKFTKEGTVTVSFKTEGENIVVSVADTGIGIHESELSVIFEKFHKSQSDGAMRSDVRGTGLGLALCKEIVLHYKGNISVESIKDEGSVFTFTLPIATKD</sequence>
<organism evidence="15 16">
    <name type="scientific">Pseudodesulfovibrio cashew</name>
    <dbReference type="NCBI Taxonomy" id="2678688"/>
    <lineage>
        <taxon>Bacteria</taxon>
        <taxon>Pseudomonadati</taxon>
        <taxon>Thermodesulfobacteriota</taxon>
        <taxon>Desulfovibrionia</taxon>
        <taxon>Desulfovibrionales</taxon>
        <taxon>Desulfovibrionaceae</taxon>
    </lineage>
</organism>
<evidence type="ECO:0000256" key="10">
    <source>
        <dbReference type="ARBA" id="ARBA00023012"/>
    </source>
</evidence>
<dbReference type="InterPro" id="IPR003594">
    <property type="entry name" value="HATPase_dom"/>
</dbReference>
<evidence type="ECO:0000313" key="16">
    <source>
        <dbReference type="Proteomes" id="UP000428328"/>
    </source>
</evidence>
<dbReference type="GO" id="GO:0005886">
    <property type="term" value="C:plasma membrane"/>
    <property type="evidence" value="ECO:0007669"/>
    <property type="project" value="UniProtKB-SubCell"/>
</dbReference>
<feature type="transmembrane region" description="Helical" evidence="12">
    <location>
        <begin position="286"/>
        <end position="304"/>
    </location>
</feature>
<feature type="domain" description="Histidine kinase" evidence="13">
    <location>
        <begin position="395"/>
        <end position="628"/>
    </location>
</feature>
<dbReference type="InterPro" id="IPR004358">
    <property type="entry name" value="Sig_transdc_His_kin-like_C"/>
</dbReference>
<dbReference type="SMART" id="SM00387">
    <property type="entry name" value="HATPase_c"/>
    <property type="match status" value="1"/>
</dbReference>
<reference evidence="15 16" key="1">
    <citation type="submission" date="2019-11" db="EMBL/GenBank/DDBJ databases">
        <authorList>
            <person name="Zheng R.K."/>
            <person name="Sun C.M."/>
        </authorList>
    </citation>
    <scope>NUCLEOTIDE SEQUENCE [LARGE SCALE GENOMIC DNA]</scope>
    <source>
        <strain evidence="15 16">SRB007</strain>
    </source>
</reference>
<dbReference type="PROSITE" id="PS50885">
    <property type="entry name" value="HAMP"/>
    <property type="match status" value="1"/>
</dbReference>
<dbReference type="CDD" id="cd12915">
    <property type="entry name" value="PDC2_DGC_like"/>
    <property type="match status" value="1"/>
</dbReference>
<dbReference type="AlphaFoldDB" id="A0A6I6JP01"/>
<dbReference type="KEGG" id="psel:GM415_17245"/>
<keyword evidence="11 12" id="KW-0472">Membrane</keyword>
<dbReference type="InterPro" id="IPR036890">
    <property type="entry name" value="HATPase_C_sf"/>
</dbReference>
<dbReference type="Gene3D" id="3.30.565.10">
    <property type="entry name" value="Histidine kinase-like ATPase, C-terminal domain"/>
    <property type="match status" value="1"/>
</dbReference>
<evidence type="ECO:0000256" key="8">
    <source>
        <dbReference type="ARBA" id="ARBA00022777"/>
    </source>
</evidence>
<evidence type="ECO:0000313" key="15">
    <source>
        <dbReference type="EMBL" id="QGY41793.1"/>
    </source>
</evidence>
<keyword evidence="12" id="KW-1133">Transmembrane helix</keyword>
<comment type="catalytic activity">
    <reaction evidence="1">
        <text>ATP + protein L-histidine = ADP + protein N-phospho-L-histidine.</text>
        <dbReference type="EC" id="2.7.13.3"/>
    </reaction>
</comment>
<dbReference type="PANTHER" id="PTHR43711">
    <property type="entry name" value="TWO-COMPONENT HISTIDINE KINASE"/>
    <property type="match status" value="1"/>
</dbReference>
<evidence type="ECO:0000256" key="12">
    <source>
        <dbReference type="SAM" id="Phobius"/>
    </source>
</evidence>
<keyword evidence="6" id="KW-0808">Transferase</keyword>
<feature type="domain" description="HAMP" evidence="14">
    <location>
        <begin position="307"/>
        <end position="360"/>
    </location>
</feature>
<accession>A0A6I6JP01</accession>
<keyword evidence="7" id="KW-0547">Nucleotide-binding</keyword>
<dbReference type="Pfam" id="PF02518">
    <property type="entry name" value="HATPase_c"/>
    <property type="match status" value="1"/>
</dbReference>
<evidence type="ECO:0000256" key="4">
    <source>
        <dbReference type="ARBA" id="ARBA00022475"/>
    </source>
</evidence>
<evidence type="ECO:0000256" key="7">
    <source>
        <dbReference type="ARBA" id="ARBA00022741"/>
    </source>
</evidence>
<evidence type="ECO:0000256" key="3">
    <source>
        <dbReference type="ARBA" id="ARBA00012438"/>
    </source>
</evidence>
<dbReference type="EC" id="2.7.13.3" evidence="3"/>
<dbReference type="SUPFAM" id="SSF47384">
    <property type="entry name" value="Homodimeric domain of signal transducing histidine kinase"/>
    <property type="match status" value="1"/>
</dbReference>
<proteinExistence type="predicted"/>
<protein>
    <recommendedName>
        <fullName evidence="3">histidine kinase</fullName>
        <ecNumber evidence="3">2.7.13.3</ecNumber>
    </recommendedName>
</protein>
<dbReference type="InterPro" id="IPR050736">
    <property type="entry name" value="Sensor_HK_Regulatory"/>
</dbReference>
<dbReference type="Pfam" id="PF00512">
    <property type="entry name" value="HisKA"/>
    <property type="match status" value="1"/>
</dbReference>
<evidence type="ECO:0000256" key="5">
    <source>
        <dbReference type="ARBA" id="ARBA00022553"/>
    </source>
</evidence>
<evidence type="ECO:0000256" key="1">
    <source>
        <dbReference type="ARBA" id="ARBA00000085"/>
    </source>
</evidence>
<dbReference type="PRINTS" id="PR00344">
    <property type="entry name" value="BCTRLSENSOR"/>
</dbReference>
<dbReference type="InterPro" id="IPR036097">
    <property type="entry name" value="HisK_dim/P_sf"/>
</dbReference>
<dbReference type="EMBL" id="CP046400">
    <property type="protein sequence ID" value="QGY41793.1"/>
    <property type="molecule type" value="Genomic_DNA"/>
</dbReference>
<dbReference type="GO" id="GO:0005524">
    <property type="term" value="F:ATP binding"/>
    <property type="evidence" value="ECO:0007669"/>
    <property type="project" value="UniProtKB-KW"/>
</dbReference>
<evidence type="ECO:0000256" key="11">
    <source>
        <dbReference type="ARBA" id="ARBA00023136"/>
    </source>
</evidence>
<evidence type="ECO:0000256" key="9">
    <source>
        <dbReference type="ARBA" id="ARBA00022840"/>
    </source>
</evidence>
<gene>
    <name evidence="15" type="ORF">GM415_17245</name>
</gene>
<dbReference type="RefSeq" id="WP_242012287.1">
    <property type="nucleotide sequence ID" value="NZ_CP046400.1"/>
</dbReference>
<dbReference type="SMART" id="SM00388">
    <property type="entry name" value="HisKA"/>
    <property type="match status" value="1"/>
</dbReference>
<dbReference type="PANTHER" id="PTHR43711:SF30">
    <property type="entry name" value="HISTIDINE KINASE"/>
    <property type="match status" value="1"/>
</dbReference>
<dbReference type="Gene3D" id="3.30.450.20">
    <property type="entry name" value="PAS domain"/>
    <property type="match status" value="1"/>
</dbReference>
<keyword evidence="8" id="KW-0418">Kinase</keyword>